<organism evidence="3 4">
    <name type="scientific">Cervus elaphus hippelaphus</name>
    <name type="common">European red deer</name>
    <dbReference type="NCBI Taxonomy" id="46360"/>
    <lineage>
        <taxon>Eukaryota</taxon>
        <taxon>Metazoa</taxon>
        <taxon>Chordata</taxon>
        <taxon>Craniata</taxon>
        <taxon>Vertebrata</taxon>
        <taxon>Euteleostomi</taxon>
        <taxon>Mammalia</taxon>
        <taxon>Eutheria</taxon>
        <taxon>Laurasiatheria</taxon>
        <taxon>Artiodactyla</taxon>
        <taxon>Ruminantia</taxon>
        <taxon>Pecora</taxon>
        <taxon>Cervidae</taxon>
        <taxon>Cervinae</taxon>
        <taxon>Cervus</taxon>
    </lineage>
</organism>
<dbReference type="EMBL" id="MKHE01000033">
    <property type="protein sequence ID" value="OWK00167.1"/>
    <property type="molecule type" value="Genomic_DNA"/>
</dbReference>
<dbReference type="Gene3D" id="1.10.150.120">
    <property type="entry name" value="[2Fe-2S]-binding domain"/>
    <property type="match status" value="1"/>
</dbReference>
<evidence type="ECO:0000256" key="1">
    <source>
        <dbReference type="SAM" id="MobiDB-lite"/>
    </source>
</evidence>
<feature type="domain" description="[2Fe-2S]-binding" evidence="2">
    <location>
        <begin position="21"/>
        <end position="80"/>
    </location>
</feature>
<gene>
    <name evidence="3" type="ORF">Celaphus_00016023</name>
</gene>
<dbReference type="InterPro" id="IPR036884">
    <property type="entry name" value="2Fe-2S-bd_dom_sf"/>
</dbReference>
<evidence type="ECO:0000259" key="2">
    <source>
        <dbReference type="Pfam" id="PF01799"/>
    </source>
</evidence>
<dbReference type="SUPFAM" id="SSF47741">
    <property type="entry name" value="CO dehydrogenase ISP C-domain like"/>
    <property type="match status" value="1"/>
</dbReference>
<evidence type="ECO:0000313" key="3">
    <source>
        <dbReference type="EMBL" id="OWK00167.1"/>
    </source>
</evidence>
<dbReference type="Pfam" id="PF01799">
    <property type="entry name" value="Fer2_2"/>
    <property type="match status" value="1"/>
</dbReference>
<feature type="compositionally biased region" description="Polar residues" evidence="1">
    <location>
        <begin position="82"/>
        <end position="92"/>
    </location>
</feature>
<feature type="non-terminal residue" evidence="3">
    <location>
        <position position="120"/>
    </location>
</feature>
<dbReference type="AlphaFoldDB" id="A0A212C2F3"/>
<evidence type="ECO:0000313" key="4">
    <source>
        <dbReference type="Proteomes" id="UP000242450"/>
    </source>
</evidence>
<dbReference type="OrthoDB" id="9835431at2759"/>
<dbReference type="Proteomes" id="UP000242450">
    <property type="component" value="Chromosome 33"/>
</dbReference>
<dbReference type="GO" id="GO:0016491">
    <property type="term" value="F:oxidoreductase activity"/>
    <property type="evidence" value="ECO:0007669"/>
    <property type="project" value="InterPro"/>
</dbReference>
<comment type="caution">
    <text evidence="3">The sequence shown here is derived from an EMBL/GenBank/DDBJ whole genome shotgun (WGS) entry which is preliminary data.</text>
</comment>
<dbReference type="PANTHER" id="PTHR45444:SF3">
    <property type="entry name" value="XANTHINE DEHYDROGENASE"/>
    <property type="match status" value="1"/>
</dbReference>
<dbReference type="PANTHER" id="PTHR45444">
    <property type="entry name" value="XANTHINE DEHYDROGENASE"/>
    <property type="match status" value="1"/>
</dbReference>
<sequence length="120" mass="12620">HYPVTACLVPICSLYGAAVTTVEGVGSIKTRIHPVQERLAKCHGTQCGFCSPGMVMSIYTLLRNHPEPTPEQITEALGGEASQPSAGRTSSGRCRRKEGRRPQLVEGSCGAALGLQASGQ</sequence>
<proteinExistence type="predicted"/>
<keyword evidence="4" id="KW-1185">Reference proteome</keyword>
<dbReference type="InterPro" id="IPR012675">
    <property type="entry name" value="Beta-grasp_dom_sf"/>
</dbReference>
<dbReference type="GO" id="GO:0005506">
    <property type="term" value="F:iron ion binding"/>
    <property type="evidence" value="ECO:0007669"/>
    <property type="project" value="InterPro"/>
</dbReference>
<feature type="non-terminal residue" evidence="3">
    <location>
        <position position="1"/>
    </location>
</feature>
<dbReference type="InterPro" id="IPR016208">
    <property type="entry name" value="Ald_Oxase/xanthine_DH-like"/>
</dbReference>
<dbReference type="Gene3D" id="3.10.20.30">
    <property type="match status" value="1"/>
</dbReference>
<accession>A0A212C2F3</accession>
<dbReference type="InterPro" id="IPR002888">
    <property type="entry name" value="2Fe-2S-bd"/>
</dbReference>
<protein>
    <submittedName>
        <fullName evidence="3">AOX4</fullName>
    </submittedName>
</protein>
<reference evidence="3 4" key="1">
    <citation type="journal article" date="2018" name="Mol. Genet. Genomics">
        <title>The red deer Cervus elaphus genome CerEla1.0: sequencing, annotating, genes, and chromosomes.</title>
        <authorList>
            <person name="Bana N.A."/>
            <person name="Nyiri A."/>
            <person name="Nagy J."/>
            <person name="Frank K."/>
            <person name="Nagy T."/>
            <person name="Steger V."/>
            <person name="Schiller M."/>
            <person name="Lakatos P."/>
            <person name="Sugar L."/>
            <person name="Horn P."/>
            <person name="Barta E."/>
            <person name="Orosz L."/>
        </authorList>
    </citation>
    <scope>NUCLEOTIDE SEQUENCE [LARGE SCALE GENOMIC DNA]</scope>
    <source>
        <strain evidence="3">Hungarian</strain>
    </source>
</reference>
<name>A0A212C2F3_CEREH</name>
<feature type="region of interest" description="Disordered" evidence="1">
    <location>
        <begin position="66"/>
        <end position="102"/>
    </location>
</feature>